<dbReference type="PROSITE" id="PS50057">
    <property type="entry name" value="FERM_3"/>
    <property type="match status" value="1"/>
</dbReference>
<dbReference type="GO" id="GO:0005856">
    <property type="term" value="C:cytoskeleton"/>
    <property type="evidence" value="ECO:0007669"/>
    <property type="project" value="InterPro"/>
</dbReference>
<dbReference type="SUPFAM" id="SSF54236">
    <property type="entry name" value="Ubiquitin-like"/>
    <property type="match status" value="1"/>
</dbReference>
<evidence type="ECO:0000313" key="8">
    <source>
        <dbReference type="Proteomes" id="UP000694843"/>
    </source>
</evidence>
<dbReference type="InterPro" id="IPR035963">
    <property type="entry name" value="FERM_2"/>
</dbReference>
<reference evidence="9" key="1">
    <citation type="submission" date="2025-08" db="UniProtKB">
        <authorList>
            <consortium name="RefSeq"/>
        </authorList>
    </citation>
    <scope>IDENTIFICATION</scope>
    <source>
        <tissue evidence="9">Whole organism</tissue>
    </source>
</reference>
<organism evidence="8 9">
    <name type="scientific">Hyalella azteca</name>
    <name type="common">Amphipod</name>
    <dbReference type="NCBI Taxonomy" id="294128"/>
    <lineage>
        <taxon>Eukaryota</taxon>
        <taxon>Metazoa</taxon>
        <taxon>Ecdysozoa</taxon>
        <taxon>Arthropoda</taxon>
        <taxon>Crustacea</taxon>
        <taxon>Multicrustacea</taxon>
        <taxon>Malacostraca</taxon>
        <taxon>Eumalacostraca</taxon>
        <taxon>Peracarida</taxon>
        <taxon>Amphipoda</taxon>
        <taxon>Senticaudata</taxon>
        <taxon>Talitrida</taxon>
        <taxon>Talitroidea</taxon>
        <taxon>Hyalellidae</taxon>
        <taxon>Hyalella</taxon>
    </lineage>
</organism>
<dbReference type="Gene3D" id="1.20.80.10">
    <property type="match status" value="1"/>
</dbReference>
<feature type="domain" description="PH" evidence="5">
    <location>
        <begin position="1054"/>
        <end position="1149"/>
    </location>
</feature>
<dbReference type="Pfam" id="PF00169">
    <property type="entry name" value="PH"/>
    <property type="match status" value="2"/>
</dbReference>
<feature type="compositionally biased region" description="Low complexity" evidence="4">
    <location>
        <begin position="766"/>
        <end position="790"/>
    </location>
</feature>
<feature type="region of interest" description="Disordered" evidence="4">
    <location>
        <begin position="1751"/>
        <end position="1783"/>
    </location>
</feature>
<dbReference type="Proteomes" id="UP000694843">
    <property type="component" value="Unplaced"/>
</dbReference>
<feature type="region of interest" description="Disordered" evidence="4">
    <location>
        <begin position="903"/>
        <end position="968"/>
    </location>
</feature>
<dbReference type="SMART" id="SM00233">
    <property type="entry name" value="PH"/>
    <property type="match status" value="2"/>
</dbReference>
<dbReference type="Pfam" id="PF00784">
    <property type="entry name" value="MyTH4"/>
    <property type="match status" value="1"/>
</dbReference>
<dbReference type="SMART" id="SM00139">
    <property type="entry name" value="MyTH4"/>
    <property type="match status" value="1"/>
</dbReference>
<dbReference type="SUPFAM" id="SSF50729">
    <property type="entry name" value="PH domain-like"/>
    <property type="match status" value="2"/>
</dbReference>
<evidence type="ECO:0000259" key="6">
    <source>
        <dbReference type="PROSITE" id="PS50057"/>
    </source>
</evidence>
<feature type="region of interest" description="Disordered" evidence="4">
    <location>
        <begin position="520"/>
        <end position="836"/>
    </location>
</feature>
<dbReference type="SMART" id="SM00295">
    <property type="entry name" value="B41"/>
    <property type="match status" value="1"/>
</dbReference>
<dbReference type="Gene3D" id="2.30.29.30">
    <property type="entry name" value="Pleckstrin-homology domain (PH domain)/Phosphotyrosine-binding domain (PTB)"/>
    <property type="match status" value="3"/>
</dbReference>
<feature type="domain" description="FERM" evidence="6">
    <location>
        <begin position="1518"/>
        <end position="1868"/>
    </location>
</feature>
<gene>
    <name evidence="9" type="primary">LOC108676342</name>
</gene>
<feature type="compositionally biased region" description="Polar residues" evidence="4">
    <location>
        <begin position="653"/>
        <end position="669"/>
    </location>
</feature>
<accession>A0A979FVP0</accession>
<dbReference type="PROSITE" id="PS51016">
    <property type="entry name" value="MYTH4"/>
    <property type="match status" value="1"/>
</dbReference>
<evidence type="ECO:0000259" key="7">
    <source>
        <dbReference type="PROSITE" id="PS51016"/>
    </source>
</evidence>
<feature type="domain" description="MyTH4" evidence="7">
    <location>
        <begin position="1307"/>
        <end position="1507"/>
    </location>
</feature>
<feature type="region of interest" description="Disordered" evidence="4">
    <location>
        <begin position="116"/>
        <end position="144"/>
    </location>
</feature>
<dbReference type="InterPro" id="IPR038185">
    <property type="entry name" value="MyTH4_dom_sf"/>
</dbReference>
<feature type="region of interest" description="Disordered" evidence="4">
    <location>
        <begin position="1"/>
        <end position="21"/>
    </location>
</feature>
<feature type="compositionally biased region" description="Low complexity" evidence="4">
    <location>
        <begin position="641"/>
        <end position="651"/>
    </location>
</feature>
<keyword evidence="2 3" id="KW-0175">Coiled coil</keyword>
<dbReference type="Pfam" id="PF00373">
    <property type="entry name" value="FERM_M"/>
    <property type="match status" value="1"/>
</dbReference>
<feature type="compositionally biased region" description="Low complexity" evidence="4">
    <location>
        <begin position="1758"/>
        <end position="1776"/>
    </location>
</feature>
<dbReference type="GeneID" id="108676342"/>
<feature type="coiled-coil region" evidence="3">
    <location>
        <begin position="440"/>
        <end position="467"/>
    </location>
</feature>
<protein>
    <submittedName>
        <fullName evidence="9">Uncharacterized protein CG43867</fullName>
    </submittedName>
</protein>
<keyword evidence="1" id="KW-0677">Repeat</keyword>
<dbReference type="Gene3D" id="3.10.20.90">
    <property type="entry name" value="Phosphatidylinositol 3-kinase Catalytic Subunit, Chain A, domain 1"/>
    <property type="match status" value="1"/>
</dbReference>
<evidence type="ECO:0000256" key="3">
    <source>
        <dbReference type="SAM" id="Coils"/>
    </source>
</evidence>
<feature type="region of interest" description="Disordered" evidence="4">
    <location>
        <begin position="209"/>
        <end position="270"/>
    </location>
</feature>
<dbReference type="InterPro" id="IPR014352">
    <property type="entry name" value="FERM/acyl-CoA-bd_prot_sf"/>
</dbReference>
<feature type="region of interest" description="Disordered" evidence="4">
    <location>
        <begin position="1009"/>
        <end position="1038"/>
    </location>
</feature>
<dbReference type="RefSeq" id="XP_047740175.1">
    <property type="nucleotide sequence ID" value="XM_047884219.1"/>
</dbReference>
<feature type="compositionally biased region" description="Polar residues" evidence="4">
    <location>
        <begin position="542"/>
        <end position="566"/>
    </location>
</feature>
<evidence type="ECO:0000256" key="2">
    <source>
        <dbReference type="ARBA" id="ARBA00023054"/>
    </source>
</evidence>
<dbReference type="InterPro" id="IPR029071">
    <property type="entry name" value="Ubiquitin-like_domsf"/>
</dbReference>
<feature type="compositionally biased region" description="Low complexity" evidence="4">
    <location>
        <begin position="589"/>
        <end position="633"/>
    </location>
</feature>
<dbReference type="InterPro" id="IPR000857">
    <property type="entry name" value="MyTH4_dom"/>
</dbReference>
<feature type="region of interest" description="Disordered" evidence="4">
    <location>
        <begin position="36"/>
        <end position="90"/>
    </location>
</feature>
<feature type="domain" description="PH" evidence="5">
    <location>
        <begin position="1163"/>
        <end position="1272"/>
    </location>
</feature>
<dbReference type="PROSITE" id="PS50003">
    <property type="entry name" value="PH_DOMAIN"/>
    <property type="match status" value="2"/>
</dbReference>
<dbReference type="InterPro" id="IPR019748">
    <property type="entry name" value="FERM_central"/>
</dbReference>
<feature type="compositionally biased region" description="Basic and acidic residues" evidence="4">
    <location>
        <begin position="792"/>
        <end position="806"/>
    </location>
</feature>
<dbReference type="Pfam" id="PF21989">
    <property type="entry name" value="RA_2"/>
    <property type="match status" value="1"/>
</dbReference>
<keyword evidence="8" id="KW-1185">Reference proteome</keyword>
<feature type="region of interest" description="Disordered" evidence="4">
    <location>
        <begin position="1868"/>
        <end position="1906"/>
    </location>
</feature>
<dbReference type="GO" id="GO:0009887">
    <property type="term" value="P:animal organ morphogenesis"/>
    <property type="evidence" value="ECO:0007669"/>
    <property type="project" value="UniProtKB-ARBA"/>
</dbReference>
<dbReference type="InterPro" id="IPR000299">
    <property type="entry name" value="FERM_domain"/>
</dbReference>
<sequence length="1920" mass="210590">MADNESNARRASTGITFSTSSCNVRPYSHVITSADSNAYRNQFQDHRDDSGLTPHSPHHTASPIPRSPLHSASPHGSPHRSPHRLGDTSSNFFSERRLSQLFDVDSWIEEDLINGLEGEDHGREPPPEPAPRSSYCPPSPPTSMYSTIGHQLNPYQSHALNYPTLFVNPELYPELSPSDGSEPRYSGDFQSDLARLSTVSGASSHFSSHVFSNNDQGNDTYKGESSSGNCDASTQHQSSPKRKPGTPKASTSSADGALESSHSSFSDRREALERRVSGVASLPSLLSELGQQLESTRDDGWLVDRDDADGKVDWQNRCLELEMSLQKFRDHAGEIRNMLHDKQLFGKLSSLEMRVVEAETRADEAEEKVRQMEDRLAWSSPSSALPAPAGDEGGGSASRGEAGGGTTDVVITSLTTQVEEQRQLRLQDARKVEAKAAKIKEWVTNKLRELEVQNAVLREQNAKCNVQLELLRGRLAQLSSLHADQETQLKWKRRSLSLPKESGHGGYDGVVEDVVGGEVPETGLYMPARPSTLGRDRRSKSRSPNSIRRASSSDTDANYADQNRNNALHPHHRHHHHHHHQQHLHHMHQSPQHYAHLNQSPQHLPHHQSPQHLPHHQSPQHLPHHQSPQLTHHQSPHLQHHPSPQHSSLLLNGRNSPASLRLSNVSENSNKNRRVTPRDSRVDSGSVDLETPQSMSPKSPLEAMLNSLTHSSGSLSLTHSSNGSLPRSNRACDSPRKPVPQPRTTKPGLPGTSSTHHSGVGFPSTHSLDQQQQQQSHSLSHSADSLNSSAERASRLSRGEDGHGNEYSEIYTPSKEWPGGGETNGEKPPTPPLHRFPSWESRIYQVAQEGLSRHSGMCGGSSDGSFTGETRGGGRRSSGLGSYPEIHVPVYAAVKGRASQIRSVPFTGDSSDSSDNEDHCMGGGSGAGGLSSHTPSSADSSSSSPSKSKTSSLSPAKLSGSSPSRSMRRDISFESGLSDDYAIPPDARSESLSFDTTLPLSARNSCLDHTINTTPRTSSLEPANAPTPSHTLANSTCGGSVGSVGGMVSPRPDSLEKSGYLTKLGGKLKTWRKRYFVLKDGTLSYWKSQSDVTRSKAAGEIVLDGNCRINRSEGSHTFEVNTGKKTYYLTADTTITVEDWVRTLQNVVRRNATRLLLSREDQQPTLQGWLTKVKHGHPKRCWCVLIAKTFIYFKNPSEQTPLGQINMREARVEEVERVSDSEGEETPGDEIGAGQEDLTIAIFPNNQGPTYLIMPTKQDKDQWLYHLTVVSGGGSTAGTQYEQLVHKLMELDGDPNCVLWRHPLLLHSKEPLASPLTSLPTPALQAEALKLFKSVSLYTSVLLDASGIDYHVVLCQNALQQCLDVPELQSELFSALIKQTSKHLQAKAGVQNLLLCATQSLFLCDSSGAQKASPTLGSQQQLPADPKINPPSFTFLQGWQFLALAVSLFVPRNSKLLWYLKLHLQRNADPKTEQGKYAAYCQRSLNRTLELGGREAKPSRMEVLSILLKNPFQHSLPHAIPVHFMNATYQVVGFDGSTTIEEFLCSLNHEIGCRDAQQSGFALFSDDPIEKDLEHCLNHSAKLCDVISKWETALREKGSGKFENTKVIRLLFKSRLYWRALSKNETDREKLLLCYQTSAQIQLGRFPLTRDLALELAALMAQIDMGEVNSERSRGSGSGGPSPAHVLQAYNKFYPPRYREDPPDQATLDSLLEKWLGLRGRSQAECVRICLTCLRKWPHFGAALFPAAMPPLPPPHNPSSSSSSGGTTKSSGSPSSPTTPPTPLWVAVSEEAVSLLEFTAMTPIARYAYSSVVTFGGCQEDFMLVVHTREGEQGVPGTHKLLLSMTKPKILELTLLIADYMNALGRALPPGTPQPPGSLTRHGSRRSTRCHVSSSQPPPPDLLKMTCDVDNRKKIHEGGV</sequence>
<feature type="region of interest" description="Disordered" evidence="4">
    <location>
        <begin position="373"/>
        <end position="406"/>
    </location>
</feature>
<feature type="compositionally biased region" description="Polar residues" evidence="4">
    <location>
        <begin position="9"/>
        <end position="21"/>
    </location>
</feature>
<feature type="compositionally biased region" description="Low complexity" evidence="4">
    <location>
        <begin position="377"/>
        <end position="390"/>
    </location>
</feature>
<dbReference type="CDD" id="cd17094">
    <property type="entry name" value="FERM_F1_Max1_like"/>
    <property type="match status" value="1"/>
</dbReference>
<evidence type="ECO:0000313" key="9">
    <source>
        <dbReference type="RefSeq" id="XP_047740175.1"/>
    </source>
</evidence>
<dbReference type="OrthoDB" id="6285196at2759"/>
<feature type="compositionally biased region" description="Low complexity" evidence="4">
    <location>
        <begin position="930"/>
        <end position="965"/>
    </location>
</feature>
<dbReference type="GO" id="GO:0048731">
    <property type="term" value="P:system development"/>
    <property type="evidence" value="ECO:0007669"/>
    <property type="project" value="UniProtKB-ARBA"/>
</dbReference>
<feature type="compositionally biased region" description="Polar residues" evidence="4">
    <location>
        <begin position="248"/>
        <end position="264"/>
    </location>
</feature>
<feature type="compositionally biased region" description="Gly residues" evidence="4">
    <location>
        <begin position="391"/>
        <end position="406"/>
    </location>
</feature>
<dbReference type="InterPro" id="IPR019749">
    <property type="entry name" value="Band_41_domain"/>
</dbReference>
<feature type="compositionally biased region" description="Polar residues" evidence="4">
    <location>
        <begin position="1010"/>
        <end position="1037"/>
    </location>
</feature>
<feature type="compositionally biased region" description="Basic residues" evidence="4">
    <location>
        <begin position="569"/>
        <end position="588"/>
    </location>
</feature>
<dbReference type="InterPro" id="IPR011993">
    <property type="entry name" value="PH-like_dom_sf"/>
</dbReference>
<dbReference type="InterPro" id="IPR001849">
    <property type="entry name" value="PH_domain"/>
</dbReference>
<dbReference type="FunFam" id="2.30.29.30:FF:000286">
    <property type="entry name" value="PH-protein kinase domain containing protein"/>
    <property type="match status" value="1"/>
</dbReference>
<feature type="compositionally biased region" description="Low complexity" evidence="4">
    <location>
        <begin position="705"/>
        <end position="725"/>
    </location>
</feature>
<evidence type="ECO:0000259" key="5">
    <source>
        <dbReference type="PROSITE" id="PS50003"/>
    </source>
</evidence>
<dbReference type="OMA" id="NSMRLII"/>
<dbReference type="KEGG" id="hazt:108676342"/>
<dbReference type="PANTHER" id="PTHR22903">
    <property type="entry name" value="PLEKHH PROTEIN"/>
    <property type="match status" value="1"/>
</dbReference>
<dbReference type="CDD" id="cd13282">
    <property type="entry name" value="PH1_PLEKHH1_PLEKHH2"/>
    <property type="match status" value="1"/>
</dbReference>
<dbReference type="Gene3D" id="1.25.40.530">
    <property type="entry name" value="MyTH4 domain"/>
    <property type="match status" value="1"/>
</dbReference>
<dbReference type="SUPFAM" id="SSF47031">
    <property type="entry name" value="Second domain of FERM"/>
    <property type="match status" value="1"/>
</dbReference>
<feature type="compositionally biased region" description="Polar residues" evidence="4">
    <location>
        <begin position="213"/>
        <end position="238"/>
    </location>
</feature>
<proteinExistence type="predicted"/>
<dbReference type="GO" id="GO:0071944">
    <property type="term" value="C:cell periphery"/>
    <property type="evidence" value="ECO:0007669"/>
    <property type="project" value="UniProtKB-ARBA"/>
</dbReference>
<name>A0A979FVP0_HYAAZ</name>
<evidence type="ECO:0000256" key="4">
    <source>
        <dbReference type="SAM" id="MobiDB-lite"/>
    </source>
</evidence>
<evidence type="ECO:0000256" key="1">
    <source>
        <dbReference type="ARBA" id="ARBA00022737"/>
    </source>
</evidence>
<dbReference type="PANTHER" id="PTHR22903:SF8">
    <property type="entry name" value="MAX-1A"/>
    <property type="match status" value="1"/>
</dbReference>
<feature type="region of interest" description="Disordered" evidence="4">
    <location>
        <begin position="851"/>
        <end position="883"/>
    </location>
</feature>